<evidence type="ECO:0000256" key="5">
    <source>
        <dbReference type="ARBA" id="ARBA00022842"/>
    </source>
</evidence>
<evidence type="ECO:0000256" key="6">
    <source>
        <dbReference type="ARBA" id="ARBA00023235"/>
    </source>
</evidence>
<evidence type="ECO:0000256" key="1">
    <source>
        <dbReference type="ARBA" id="ARBA00001946"/>
    </source>
</evidence>
<dbReference type="Gene3D" id="3.30.310.50">
    <property type="entry name" value="Alpha-D-phosphohexomutase, C-terminal domain"/>
    <property type="match status" value="1"/>
</dbReference>
<dbReference type="InterPro" id="IPR005844">
    <property type="entry name" value="A-D-PHexomutase_a/b/a-I"/>
</dbReference>
<dbReference type="PANTHER" id="PTHR45745:SF1">
    <property type="entry name" value="PHOSPHOGLUCOMUTASE 2B-RELATED"/>
    <property type="match status" value="1"/>
</dbReference>
<dbReference type="InterPro" id="IPR036900">
    <property type="entry name" value="A-D-PHexomutase_C_sf"/>
</dbReference>
<dbReference type="RefSeq" id="WP_114706428.1">
    <property type="nucleotide sequence ID" value="NZ_QDKL01000002.1"/>
</dbReference>
<proteinExistence type="inferred from homology"/>
<dbReference type="PRINTS" id="PR00509">
    <property type="entry name" value="PGMPMM"/>
</dbReference>
<protein>
    <submittedName>
        <fullName evidence="11">Phospho-sugar mutase</fullName>
    </submittedName>
</protein>
<feature type="domain" description="Alpha-D-phosphohexomutase alpha/beta/alpha" evidence="10">
    <location>
        <begin position="330"/>
        <end position="455"/>
    </location>
</feature>
<evidence type="ECO:0000256" key="4">
    <source>
        <dbReference type="ARBA" id="ARBA00022723"/>
    </source>
</evidence>
<dbReference type="InterPro" id="IPR016055">
    <property type="entry name" value="A-D-PHexomutase_a/b/a-I/II/III"/>
</dbReference>
<accession>A0ABY0IHM0</accession>
<dbReference type="InterPro" id="IPR016066">
    <property type="entry name" value="A-D-PHexomutase_CS"/>
</dbReference>
<evidence type="ECO:0000256" key="2">
    <source>
        <dbReference type="ARBA" id="ARBA00010231"/>
    </source>
</evidence>
<dbReference type="InterPro" id="IPR005841">
    <property type="entry name" value="Alpha-D-phosphohexomutase_SF"/>
</dbReference>
<evidence type="ECO:0000256" key="3">
    <source>
        <dbReference type="ARBA" id="ARBA00022553"/>
    </source>
</evidence>
<gene>
    <name evidence="11" type="ORF">DAY19_06660</name>
</gene>
<keyword evidence="3" id="KW-0597">Phosphoprotein</keyword>
<dbReference type="Proteomes" id="UP000443582">
    <property type="component" value="Unassembled WGS sequence"/>
</dbReference>
<dbReference type="InterPro" id="IPR005845">
    <property type="entry name" value="A-D-PHexomutase_a/b/a-II"/>
</dbReference>
<dbReference type="PROSITE" id="PS00710">
    <property type="entry name" value="PGM_PMM"/>
    <property type="match status" value="1"/>
</dbReference>
<comment type="similarity">
    <text evidence="2 7">Belongs to the phosphohexose mutase family.</text>
</comment>
<dbReference type="Pfam" id="PF02878">
    <property type="entry name" value="PGM_PMM_I"/>
    <property type="match status" value="1"/>
</dbReference>
<comment type="caution">
    <text evidence="11">The sequence shown here is derived from an EMBL/GenBank/DDBJ whole genome shotgun (WGS) entry which is preliminary data.</text>
</comment>
<evidence type="ECO:0000259" key="9">
    <source>
        <dbReference type="Pfam" id="PF02879"/>
    </source>
</evidence>
<dbReference type="Pfam" id="PF02880">
    <property type="entry name" value="PGM_PMM_III"/>
    <property type="match status" value="1"/>
</dbReference>
<dbReference type="PANTHER" id="PTHR45745">
    <property type="entry name" value="PHOSPHOMANNOMUTASE 45A"/>
    <property type="match status" value="1"/>
</dbReference>
<sequence>MTTSLEKANAWANNPYFDDESRAEIQKLIDADDMKEIEERFYKDIEFGTGGLRSILGAGHNRINKYTVRRATQALAGEVLDHSSKNGITNPSIAVSYDSRKFSFEFAKEVCGVMAANGIKSYIYKRLNPVPMLSYSVRYHKAQAGVMVTASHNPPEYNGYKVYWNDGAQVTPPNDKNIINRYYDITSYDAVKFMEFDQAEKEGFIHWVGEDVEQSFYNDILSKTVNPEMCKKDGKDLKIVYTPIHGTGLIPCTTALAQLGFTNVEVVKEQAQPDSSFPTVSSPNPENPSAMKMAVDLMKETGADIAYGSDPDTDRLGVAFEHEGEVQYINGNQIGILMLYYMLHSLKENGTMPANPYFVKTVVTTPLQELIADKYGVKSYSTLTGFKWICGLMNKIEKEDPSANFLFGTEESFGYLPHDFVRDKDGVASITFMSEVALYFKKQGLNLIEALDKIYEEFGFSQETLLNLVYQGREGAEKITRIMSHFRDLAPSSLCGQDIHVIEDYQTGIVKDLESGEESKLEYPVSNVIGYHFKNGNRLYLRPSGTEPKIKFYIMIQEKEGSLADKKAKASKVTDEFLAFINKTAEGL</sequence>
<keyword evidence="5 7" id="KW-0460">Magnesium</keyword>
<evidence type="ECO:0000259" key="8">
    <source>
        <dbReference type="Pfam" id="PF02878"/>
    </source>
</evidence>
<keyword evidence="12" id="KW-1185">Reference proteome</keyword>
<evidence type="ECO:0000256" key="7">
    <source>
        <dbReference type="RuleBase" id="RU004326"/>
    </source>
</evidence>
<comment type="cofactor">
    <cofactor evidence="1">
        <name>Mg(2+)</name>
        <dbReference type="ChEBI" id="CHEBI:18420"/>
    </cofactor>
</comment>
<keyword evidence="4 7" id="KW-0479">Metal-binding</keyword>
<evidence type="ECO:0000313" key="11">
    <source>
        <dbReference type="EMBL" id="RZF21361.1"/>
    </source>
</evidence>
<reference evidence="12" key="1">
    <citation type="journal article" date="2019" name="Int. J. Syst. Evol. Microbiol.">
        <title>Halobacteriovorax valvorus sp. nov., a novel prokaryotic predator isolated from coastal seawater of China.</title>
        <authorList>
            <person name="Chen M.-X."/>
        </authorList>
    </citation>
    <scope>NUCLEOTIDE SEQUENCE [LARGE SCALE GENOMIC DNA]</scope>
    <source>
        <strain evidence="12">BL9</strain>
    </source>
</reference>
<keyword evidence="6" id="KW-0413">Isomerase</keyword>
<feature type="domain" description="Alpha-D-phosphohexomutase alpha/beta/alpha" evidence="9">
    <location>
        <begin position="217"/>
        <end position="324"/>
    </location>
</feature>
<dbReference type="InterPro" id="IPR005846">
    <property type="entry name" value="A-D-PHexomutase_a/b/a-III"/>
</dbReference>
<dbReference type="SUPFAM" id="SSF55957">
    <property type="entry name" value="Phosphoglucomutase, C-terminal domain"/>
    <property type="match status" value="1"/>
</dbReference>
<organism evidence="11 12">
    <name type="scientific">Halobacteriovorax vibrionivorans</name>
    <dbReference type="NCBI Taxonomy" id="2152716"/>
    <lineage>
        <taxon>Bacteria</taxon>
        <taxon>Pseudomonadati</taxon>
        <taxon>Bdellovibrionota</taxon>
        <taxon>Bacteriovoracia</taxon>
        <taxon>Bacteriovoracales</taxon>
        <taxon>Halobacteriovoraceae</taxon>
        <taxon>Halobacteriovorax</taxon>
    </lineage>
</organism>
<evidence type="ECO:0000313" key="12">
    <source>
        <dbReference type="Proteomes" id="UP000443582"/>
    </source>
</evidence>
<dbReference type="Gene3D" id="3.40.120.10">
    <property type="entry name" value="Alpha-D-Glucose-1,6-Bisphosphate, subunit A, domain 3"/>
    <property type="match status" value="3"/>
</dbReference>
<dbReference type="SUPFAM" id="SSF53738">
    <property type="entry name" value="Phosphoglucomutase, first 3 domains"/>
    <property type="match status" value="3"/>
</dbReference>
<dbReference type="EMBL" id="QDKL01000002">
    <property type="protein sequence ID" value="RZF21361.1"/>
    <property type="molecule type" value="Genomic_DNA"/>
</dbReference>
<dbReference type="CDD" id="cd05799">
    <property type="entry name" value="PGM2"/>
    <property type="match status" value="1"/>
</dbReference>
<feature type="domain" description="Alpha-D-phosphohexomutase alpha/beta/alpha" evidence="8">
    <location>
        <begin position="45"/>
        <end position="187"/>
    </location>
</feature>
<dbReference type="Pfam" id="PF02879">
    <property type="entry name" value="PGM_PMM_II"/>
    <property type="match status" value="1"/>
</dbReference>
<evidence type="ECO:0000259" key="10">
    <source>
        <dbReference type="Pfam" id="PF02880"/>
    </source>
</evidence>
<name>A0ABY0IHM0_9BACT</name>